<name>A0A285MQV3_9FLAO</name>
<sequence>MNATKFKRQAETLMGGLQHLIKNIPQKGNTYAECQLTALLVELKRLNHAVNGVTDEDFIEDNDPKTQ</sequence>
<protein>
    <submittedName>
        <fullName evidence="1">Uncharacterized protein</fullName>
    </submittedName>
</protein>
<dbReference type="AlphaFoldDB" id="A0A285MQV3"/>
<evidence type="ECO:0000313" key="1">
    <source>
        <dbReference type="EMBL" id="SNY99550.1"/>
    </source>
</evidence>
<reference evidence="2" key="1">
    <citation type="submission" date="2017-09" db="EMBL/GenBank/DDBJ databases">
        <authorList>
            <person name="Varghese N."/>
            <person name="Submissions S."/>
        </authorList>
    </citation>
    <scope>NUCLEOTIDE SEQUENCE [LARGE SCALE GENOMIC DNA]</scope>
    <source>
        <strain evidence="2">DSM 25885</strain>
    </source>
</reference>
<dbReference type="RefSeq" id="WP_097045043.1">
    <property type="nucleotide sequence ID" value="NZ_OBEH01000002.1"/>
</dbReference>
<proteinExistence type="predicted"/>
<dbReference type="Proteomes" id="UP000219048">
    <property type="component" value="Unassembled WGS sequence"/>
</dbReference>
<organism evidence="1 2">
    <name type="scientific">Flagellimonas pacifica</name>
    <dbReference type="NCBI Taxonomy" id="1247520"/>
    <lineage>
        <taxon>Bacteria</taxon>
        <taxon>Pseudomonadati</taxon>
        <taxon>Bacteroidota</taxon>
        <taxon>Flavobacteriia</taxon>
        <taxon>Flavobacteriales</taxon>
        <taxon>Flavobacteriaceae</taxon>
        <taxon>Flagellimonas</taxon>
    </lineage>
</organism>
<dbReference type="EMBL" id="OBEH01000002">
    <property type="protein sequence ID" value="SNY99550.1"/>
    <property type="molecule type" value="Genomic_DNA"/>
</dbReference>
<keyword evidence="2" id="KW-1185">Reference proteome</keyword>
<accession>A0A285MQV3</accession>
<gene>
    <name evidence="1" type="ORF">SAMN06265377_1361</name>
</gene>
<evidence type="ECO:0000313" key="2">
    <source>
        <dbReference type="Proteomes" id="UP000219048"/>
    </source>
</evidence>